<dbReference type="EMBL" id="SAEB01000006">
    <property type="protein sequence ID" value="RVD85772.1"/>
    <property type="molecule type" value="Genomic_DNA"/>
</dbReference>
<organism evidence="2 3">
    <name type="scientific">Arthrobotrys flagrans</name>
    <name type="common">Nematode-trapping fungus</name>
    <name type="synonym">Trichothecium flagrans</name>
    <dbReference type="NCBI Taxonomy" id="97331"/>
    <lineage>
        <taxon>Eukaryota</taxon>
        <taxon>Fungi</taxon>
        <taxon>Dikarya</taxon>
        <taxon>Ascomycota</taxon>
        <taxon>Pezizomycotina</taxon>
        <taxon>Orbiliomycetes</taxon>
        <taxon>Orbiliales</taxon>
        <taxon>Orbiliaceae</taxon>
        <taxon>Arthrobotrys</taxon>
    </lineage>
</organism>
<keyword evidence="3" id="KW-1185">Reference proteome</keyword>
<keyword evidence="1" id="KW-0472">Membrane</keyword>
<evidence type="ECO:0000256" key="1">
    <source>
        <dbReference type="SAM" id="Phobius"/>
    </source>
</evidence>
<feature type="transmembrane region" description="Helical" evidence="1">
    <location>
        <begin position="61"/>
        <end position="80"/>
    </location>
</feature>
<protein>
    <submittedName>
        <fullName evidence="2">Uncharacterized protein</fullName>
    </submittedName>
</protein>
<dbReference type="RefSeq" id="XP_067491316.1">
    <property type="nucleotide sequence ID" value="XM_067633114.1"/>
</dbReference>
<dbReference type="Proteomes" id="UP000283090">
    <property type="component" value="Unassembled WGS sequence"/>
</dbReference>
<dbReference type="VEuPathDB" id="FungiDB:DFL_004079"/>
<gene>
    <name evidence="2" type="ORF">DFL_004079</name>
</gene>
<proteinExistence type="predicted"/>
<keyword evidence="1" id="KW-0812">Transmembrane</keyword>
<dbReference type="GeneID" id="93586390"/>
<keyword evidence="1" id="KW-1133">Transmembrane helix</keyword>
<evidence type="ECO:0000313" key="3">
    <source>
        <dbReference type="Proteomes" id="UP000283090"/>
    </source>
</evidence>
<comment type="caution">
    <text evidence="2">The sequence shown here is derived from an EMBL/GenBank/DDBJ whole genome shotgun (WGS) entry which is preliminary data.</text>
</comment>
<accession>A0A437A3N7</accession>
<name>A0A437A3N7_ARTFL</name>
<reference evidence="2 3" key="1">
    <citation type="submission" date="2019-01" db="EMBL/GenBank/DDBJ databases">
        <title>Intercellular communication is required for trap formation in the nematode-trapping fungus Duddingtonia flagrans.</title>
        <authorList>
            <person name="Youssar L."/>
            <person name="Wernet V."/>
            <person name="Hensel N."/>
            <person name="Hildebrandt H.-G."/>
            <person name="Fischer R."/>
        </authorList>
    </citation>
    <scope>NUCLEOTIDE SEQUENCE [LARGE SCALE GENOMIC DNA]</scope>
    <source>
        <strain evidence="2 3">CBS H-5679</strain>
    </source>
</reference>
<evidence type="ECO:0000313" key="2">
    <source>
        <dbReference type="EMBL" id="RVD85772.1"/>
    </source>
</evidence>
<dbReference type="AlphaFoldDB" id="A0A437A3N7"/>
<sequence>MGIYLLPAANASDTGTAEELSGLNKVFENLQPRYGFRFRVNNPPNPKGNNGSGNAGGVNSATGKATLFAIAVGVAFLGFLF</sequence>